<dbReference type="Pfam" id="PF08284">
    <property type="entry name" value="RVP_2"/>
    <property type="match status" value="1"/>
</dbReference>
<accession>A0A8T3ALN9</accession>
<keyword evidence="2" id="KW-0863">Zinc-finger</keyword>
<keyword evidence="6" id="KW-1185">Reference proteome</keyword>
<dbReference type="SUPFAM" id="SSF56672">
    <property type="entry name" value="DNA/RNA polymerases"/>
    <property type="match status" value="1"/>
</dbReference>
<evidence type="ECO:0000259" key="4">
    <source>
        <dbReference type="PROSITE" id="PS50157"/>
    </source>
</evidence>
<organism evidence="5 6">
    <name type="scientific">Dendrobium nobile</name>
    <name type="common">Orchid</name>
    <dbReference type="NCBI Taxonomy" id="94219"/>
    <lineage>
        <taxon>Eukaryota</taxon>
        <taxon>Viridiplantae</taxon>
        <taxon>Streptophyta</taxon>
        <taxon>Embryophyta</taxon>
        <taxon>Tracheophyta</taxon>
        <taxon>Spermatophyta</taxon>
        <taxon>Magnoliopsida</taxon>
        <taxon>Liliopsida</taxon>
        <taxon>Asparagales</taxon>
        <taxon>Orchidaceae</taxon>
        <taxon>Epidendroideae</taxon>
        <taxon>Malaxideae</taxon>
        <taxon>Dendrobiinae</taxon>
        <taxon>Dendrobium</taxon>
    </lineage>
</organism>
<evidence type="ECO:0000313" key="6">
    <source>
        <dbReference type="Proteomes" id="UP000829196"/>
    </source>
</evidence>
<dbReference type="PANTHER" id="PTHR15503">
    <property type="entry name" value="LDOC1 RELATED"/>
    <property type="match status" value="1"/>
</dbReference>
<dbReference type="InterPro" id="IPR048563">
    <property type="entry name" value="CYP38_PsbQ-like"/>
</dbReference>
<dbReference type="CDD" id="cd01647">
    <property type="entry name" value="RT_LTR"/>
    <property type="match status" value="1"/>
</dbReference>
<keyword evidence="2" id="KW-0862">Zinc</keyword>
<evidence type="ECO:0000256" key="2">
    <source>
        <dbReference type="PROSITE-ProRule" id="PRU00042"/>
    </source>
</evidence>
<dbReference type="Gene3D" id="3.30.160.60">
    <property type="entry name" value="Classic Zinc Finger"/>
    <property type="match status" value="2"/>
</dbReference>
<keyword evidence="3" id="KW-0812">Transmembrane</keyword>
<feature type="transmembrane region" description="Helical" evidence="3">
    <location>
        <begin position="625"/>
        <end position="645"/>
    </location>
</feature>
<evidence type="ECO:0000256" key="1">
    <source>
        <dbReference type="ARBA" id="ARBA00023078"/>
    </source>
</evidence>
<dbReference type="Pfam" id="PF00078">
    <property type="entry name" value="RVT_1"/>
    <property type="match status" value="1"/>
</dbReference>
<protein>
    <recommendedName>
        <fullName evidence="4">C2H2-type domain-containing protein</fullName>
    </recommendedName>
</protein>
<dbReference type="EMBL" id="JAGYWB010000016">
    <property type="protein sequence ID" value="KAI0496871.1"/>
    <property type="molecule type" value="Genomic_DNA"/>
</dbReference>
<dbReference type="PROSITE" id="PS50157">
    <property type="entry name" value="ZINC_FINGER_C2H2_2"/>
    <property type="match status" value="1"/>
</dbReference>
<dbReference type="PANTHER" id="PTHR15503:SF45">
    <property type="entry name" value="RNA-DIRECTED DNA POLYMERASE HOMOLOG"/>
    <property type="match status" value="1"/>
</dbReference>
<dbReference type="InterPro" id="IPR000477">
    <property type="entry name" value="RT_dom"/>
</dbReference>
<keyword evidence="1" id="KW-0793">Thylakoid</keyword>
<dbReference type="InterPro" id="IPR043502">
    <property type="entry name" value="DNA/RNA_pol_sf"/>
</dbReference>
<dbReference type="InterPro" id="IPR036236">
    <property type="entry name" value="Znf_C2H2_sf"/>
</dbReference>
<feature type="transmembrane region" description="Helical" evidence="3">
    <location>
        <begin position="596"/>
        <end position="613"/>
    </location>
</feature>
<keyword evidence="2" id="KW-0479">Metal-binding</keyword>
<dbReference type="OrthoDB" id="3437960at2759"/>
<comment type="caution">
    <text evidence="5">The sequence shown here is derived from an EMBL/GenBank/DDBJ whole genome shotgun (WGS) entry which is preliminary data.</text>
</comment>
<dbReference type="Gene3D" id="3.30.70.270">
    <property type="match status" value="1"/>
</dbReference>
<keyword evidence="3" id="KW-0472">Membrane</keyword>
<dbReference type="InterPro" id="IPR032567">
    <property type="entry name" value="RTL1-rel"/>
</dbReference>
<dbReference type="SUPFAM" id="SSF50630">
    <property type="entry name" value="Acid proteases"/>
    <property type="match status" value="1"/>
</dbReference>
<dbReference type="InterPro" id="IPR004252">
    <property type="entry name" value="Probable_transposase_24"/>
</dbReference>
<dbReference type="InterPro" id="IPR021109">
    <property type="entry name" value="Peptidase_aspartic_dom_sf"/>
</dbReference>
<dbReference type="Pfam" id="PF03004">
    <property type="entry name" value="Transposase_24"/>
    <property type="match status" value="1"/>
</dbReference>
<feature type="domain" description="C2H2-type" evidence="4">
    <location>
        <begin position="329"/>
        <end position="359"/>
    </location>
</feature>
<gene>
    <name evidence="5" type="ORF">KFK09_023195</name>
</gene>
<keyword evidence="3" id="KW-1133">Transmembrane helix</keyword>
<dbReference type="Gene3D" id="3.10.10.10">
    <property type="entry name" value="HIV Type 1 Reverse Transcriptase, subunit A, domain 1"/>
    <property type="match status" value="1"/>
</dbReference>
<dbReference type="SMART" id="SM00355">
    <property type="entry name" value="ZnF_C2H2"/>
    <property type="match status" value="2"/>
</dbReference>
<dbReference type="Pfam" id="PF03732">
    <property type="entry name" value="Retrotrans_gag"/>
    <property type="match status" value="1"/>
</dbReference>
<dbReference type="InterPro" id="IPR023222">
    <property type="entry name" value="PsbQ-like_dom_sf"/>
</dbReference>
<dbReference type="Proteomes" id="UP000829196">
    <property type="component" value="Unassembled WGS sequence"/>
</dbReference>
<dbReference type="InterPro" id="IPR005162">
    <property type="entry name" value="Retrotrans_gag_dom"/>
</dbReference>
<dbReference type="SUPFAM" id="SSF57667">
    <property type="entry name" value="beta-beta-alpha zinc fingers"/>
    <property type="match status" value="1"/>
</dbReference>
<reference evidence="5" key="1">
    <citation type="journal article" date="2022" name="Front. Genet.">
        <title>Chromosome-Scale Assembly of the Dendrobium nobile Genome Provides Insights Into the Molecular Mechanism of the Biosynthesis of the Medicinal Active Ingredient of Dendrobium.</title>
        <authorList>
            <person name="Xu Q."/>
            <person name="Niu S.-C."/>
            <person name="Li K.-L."/>
            <person name="Zheng P.-J."/>
            <person name="Zhang X.-J."/>
            <person name="Jia Y."/>
            <person name="Liu Y."/>
            <person name="Niu Y.-X."/>
            <person name="Yu L.-H."/>
            <person name="Chen D.-F."/>
            <person name="Zhang G.-Q."/>
        </authorList>
    </citation>
    <scope>NUCLEOTIDE SEQUENCE</scope>
    <source>
        <tissue evidence="5">Leaf</tissue>
    </source>
</reference>
<dbReference type="Gene3D" id="2.40.70.10">
    <property type="entry name" value="Acid Proteases"/>
    <property type="match status" value="1"/>
</dbReference>
<dbReference type="GO" id="GO:0008270">
    <property type="term" value="F:zinc ion binding"/>
    <property type="evidence" value="ECO:0007669"/>
    <property type="project" value="UniProtKB-KW"/>
</dbReference>
<proteinExistence type="predicted"/>
<evidence type="ECO:0000256" key="3">
    <source>
        <dbReference type="SAM" id="Phobius"/>
    </source>
</evidence>
<dbReference type="Pfam" id="PF21329">
    <property type="entry name" value="CYP38_PsbQ-like"/>
    <property type="match status" value="1"/>
</dbReference>
<dbReference type="InterPro" id="IPR013087">
    <property type="entry name" value="Znf_C2H2_type"/>
</dbReference>
<dbReference type="InterPro" id="IPR043128">
    <property type="entry name" value="Rev_trsase/Diguanyl_cyclase"/>
</dbReference>
<dbReference type="PROSITE" id="PS00028">
    <property type="entry name" value="ZINC_FINGER_C2H2_1"/>
    <property type="match status" value="1"/>
</dbReference>
<sequence length="1353" mass="155400">MPAHTRTHVRNTGCREQTEVEIDVPTNTIETYVTGRSNEEQKRKRGPTYMCRTIARNGKHAPIDIRSWDKMPKSLKKNMLEVVQEKFEIPRACDVWVLQSIGKKWRNWKADVKSRYYDPKMSTELQLCNVPKRILKDQWKNLLTYWNSEESKCISERNKKSRSKKSLMHITGKRSFGQVREDQEKSIGHSPTRVEMFERCYTKEGITNRIEACEALEKMKEIRSQTSQTEDAGRDDIFSKVLGNDKVGRVRMYGFGVTPYVAWGEIPNRSSAYQLIEGYKEAFEKMEKQVQEQGEVIAKMKLDMLLMQSFSLDFNLRAHMKTHSVENYRVCPYPECGQRYTHECKLNTHIKTQHEKDAIVELRPQEKPNNAAKAPVLNSASSDRPYVCPFAGCEKAYIHEYKLNLHFRFSLYGQIQNNCKFHLKLCILWFCVPQFGFPAYAIPSGSVLPDLSVLISGPPIKEPDALLRNDLPIDNKAIREVQKPLEDIIHSLIIVGVKALDSDEHKCILTVSCRKWHRAAGLLSTDMDDPFILPTPAIFNLDHINALTMDTVVSKNALTFNNLGIVPHKLKGYLVEFLCFYCKVLLLYSSHLTGSVIYQIFGAQFFHFLRIYVGRGMHESQFALFKYSLFWLLLLAYKFAFSYFVQIKPLIKATKDIMKVHNIRYAWHEFFPNVKNNIGAVVSLWIPVILVKFMDTQICFPDFSGFFCMDQPDPDMTDGQSSSQAAPVGSTAPVVGADTLSQFATLVAQMMSETQSRASTVRSDDLDRHLQLFLRLKPPRFEGAVEPRAVEEWLRRLEKTFDGMQCPADRKVPLAVFLLDGEAEHWWEGQQAARFQGRLNSLITWDEFTEVFRDWFVPPSARQQMQETFLRLVQGNKTVMQYEAEFTALARYAPQLVSTSAERCYRFLRGLRDTLRQPLIPFRITDFTELVERARLIENDLMATQQRWTASRKRAVDDDTWANATGWLVCASDVVSQDIGLQNVHRWVLIDVLSSDQRALLDLLVQQGDRGLFFRVLKDLRPRVYSLSQQQARDAPDVVTGTIHISDQPCRVLFDSGASHSFLFERCFEILHLDSFLLPISLSVILPAGNPLIARKFCLCEIDISGKKWKSSLILLPISSYDVILGMDWLSLYEAQIDCLKKQVSLLIAGERFVFQGLRGVLSSLITVLEIPVLREFADVFPEELVGLPPDREVEFYIDIFPGTAPISKAPYRMAPKELSELKVQLQELVDRGFVRPSVSPWGAPVLFVKKKDGTLRMCIDYRDLNKVKVKESDVVKTAFSTREYLDQFVIVFIDDILVYSTSEDEHARHLNIVLETLRRHQLYAKFSKCEFWLRSISFLGHVISGEGISVDP</sequence>
<name>A0A8T3ALN9_DENNO</name>
<dbReference type="CDD" id="cd00303">
    <property type="entry name" value="retropepsin_like"/>
    <property type="match status" value="1"/>
</dbReference>
<dbReference type="Gene3D" id="1.20.120.290">
    <property type="entry name" value="Oxygen-evolving enhancer protein 3 (PsbQ), four-helix up-down bundle"/>
    <property type="match status" value="1"/>
</dbReference>
<evidence type="ECO:0000313" key="5">
    <source>
        <dbReference type="EMBL" id="KAI0496871.1"/>
    </source>
</evidence>